<name>A0A8T0DM77_9TREM</name>
<dbReference type="EMBL" id="JTDF01003102">
    <property type="protein sequence ID" value="KAF8568098.1"/>
    <property type="molecule type" value="Genomic_DNA"/>
</dbReference>
<proteinExistence type="predicted"/>
<sequence length="282" mass="32768">MNAEEKVTGDLCVETVQTAERDVVDLSFTFDNNYRIASIEFDTFLNKFYRNIGADVLTDLRPKFRDLAEYLWAMNCSATSLSQIQKSAADWISQVRAVMRELQTLERACQQYRTHQSKADEFCTDIYKFSGSPQFDLKRIRNDIGSLDLIKKRHKNLKEKLSTINEHLKDCEQDEEPIPSISELDVMRTEIARLRECKRHLEEQVANYCGCENCSSTARYRLKQYAFVGPPTRGSYRFGRLELNPVSQRIGPFSNRNLLDPIFIYFSSTLLEPLHFRSEVKS</sequence>
<dbReference type="OrthoDB" id="6237466at2759"/>
<reference evidence="2 3" key="1">
    <citation type="submission" date="2019-07" db="EMBL/GenBank/DDBJ databases">
        <title>Annotation for the trematode Paragonimus westermani.</title>
        <authorList>
            <person name="Choi Y.-J."/>
        </authorList>
    </citation>
    <scope>NUCLEOTIDE SEQUENCE [LARGE SCALE GENOMIC DNA]</scope>
    <source>
        <strain evidence="2">180907_Pwestermani</strain>
    </source>
</reference>
<keyword evidence="1" id="KW-0175">Coiled coil</keyword>
<dbReference type="AlphaFoldDB" id="A0A8T0DM77"/>
<organism evidence="2 3">
    <name type="scientific">Paragonimus westermani</name>
    <dbReference type="NCBI Taxonomy" id="34504"/>
    <lineage>
        <taxon>Eukaryota</taxon>
        <taxon>Metazoa</taxon>
        <taxon>Spiralia</taxon>
        <taxon>Lophotrochozoa</taxon>
        <taxon>Platyhelminthes</taxon>
        <taxon>Trematoda</taxon>
        <taxon>Digenea</taxon>
        <taxon>Plagiorchiida</taxon>
        <taxon>Troglotremata</taxon>
        <taxon>Troglotrematidae</taxon>
        <taxon>Paragonimus</taxon>
    </lineage>
</organism>
<comment type="caution">
    <text evidence="2">The sequence shown here is derived from an EMBL/GenBank/DDBJ whole genome shotgun (WGS) entry which is preliminary data.</text>
</comment>
<keyword evidence="3" id="KW-1185">Reference proteome</keyword>
<evidence type="ECO:0000313" key="3">
    <source>
        <dbReference type="Proteomes" id="UP000699462"/>
    </source>
</evidence>
<dbReference type="Proteomes" id="UP000699462">
    <property type="component" value="Unassembled WGS sequence"/>
</dbReference>
<gene>
    <name evidence="2" type="ORF">P879_04388</name>
</gene>
<evidence type="ECO:0000313" key="2">
    <source>
        <dbReference type="EMBL" id="KAF8568098.1"/>
    </source>
</evidence>
<evidence type="ECO:0000256" key="1">
    <source>
        <dbReference type="SAM" id="Coils"/>
    </source>
</evidence>
<protein>
    <submittedName>
        <fullName evidence="2">Uncharacterized protein</fullName>
    </submittedName>
</protein>
<accession>A0A8T0DM77</accession>
<feature type="coiled-coil region" evidence="1">
    <location>
        <begin position="147"/>
        <end position="204"/>
    </location>
</feature>